<dbReference type="EMBL" id="JACBZX010000001">
    <property type="protein sequence ID" value="NYG37719.1"/>
    <property type="molecule type" value="Genomic_DNA"/>
</dbReference>
<gene>
    <name evidence="2" type="ORF">BJY28_002188</name>
</gene>
<feature type="region of interest" description="Disordered" evidence="1">
    <location>
        <begin position="263"/>
        <end position="284"/>
    </location>
</feature>
<name>A0A852X499_9MICO</name>
<dbReference type="AlphaFoldDB" id="A0A852X499"/>
<reference evidence="2 3" key="1">
    <citation type="submission" date="2020-07" db="EMBL/GenBank/DDBJ databases">
        <title>Sequencing the genomes of 1000 actinobacteria strains.</title>
        <authorList>
            <person name="Klenk H.-P."/>
        </authorList>
    </citation>
    <scope>NUCLEOTIDE SEQUENCE [LARGE SCALE GENOMIC DNA]</scope>
    <source>
        <strain evidence="2 3">DSM 24723</strain>
    </source>
</reference>
<feature type="compositionally biased region" description="Basic and acidic residues" evidence="1">
    <location>
        <begin position="365"/>
        <end position="382"/>
    </location>
</feature>
<evidence type="ECO:0008006" key="4">
    <source>
        <dbReference type="Google" id="ProtNLM"/>
    </source>
</evidence>
<protein>
    <recommendedName>
        <fullName evidence="4">WXG100 family type VII secretion target</fullName>
    </recommendedName>
</protein>
<comment type="caution">
    <text evidence="2">The sequence shown here is derived from an EMBL/GenBank/DDBJ whole genome shotgun (WGS) entry which is preliminary data.</text>
</comment>
<evidence type="ECO:0000256" key="1">
    <source>
        <dbReference type="SAM" id="MobiDB-lite"/>
    </source>
</evidence>
<feature type="region of interest" description="Disordered" evidence="1">
    <location>
        <begin position="365"/>
        <end position="445"/>
    </location>
</feature>
<keyword evidence="3" id="KW-1185">Reference proteome</keyword>
<evidence type="ECO:0000313" key="3">
    <source>
        <dbReference type="Proteomes" id="UP000592181"/>
    </source>
</evidence>
<accession>A0A852X499</accession>
<evidence type="ECO:0000313" key="2">
    <source>
        <dbReference type="EMBL" id="NYG37719.1"/>
    </source>
</evidence>
<proteinExistence type="predicted"/>
<sequence length="445" mass="48105">MSGADPMACDPQGVYAGDPDALLAQADELSLVAENLMTVRRCLYDLAVHAVWDSPAGSAFQDQLGRVPAFLETVAERYRESAEVIVPYADRLRTDLDDLREREDTHTDLTISYERARSRVHASDLGSPERAELVRERDELAERLQETARGFATLVEDIQRRDRDVGRELDAIAEVGDDSWIYDTLEWSSRTGDGARENIVTDVMSVPIIGAPGDVGRKIAYDEGDWGDLGSDYGWQVAALATKPLSAPVKAISKVPWLNTGRTASTRRRPRGSGAMDFGTTPTVKDNPLAQSSLADAGRALGRRARKKTKQRAIAGPVEDSVMSWASVVGTNKVAEAASRSYAVARATTAGGASTTSQWNRVDAVDRRLSGRSSDVTEERARMAARGAPVTRPQAPAPQRPDALGHPARPVAVGEPAHPDPAGTPAREEAPRADRAPEGGRDRPR</sequence>
<dbReference type="Proteomes" id="UP000592181">
    <property type="component" value="Unassembled WGS sequence"/>
</dbReference>
<feature type="compositionally biased region" description="Basic and acidic residues" evidence="1">
    <location>
        <begin position="426"/>
        <end position="445"/>
    </location>
</feature>
<organism evidence="2 3">
    <name type="scientific">Janibacter alkaliphilus</name>
    <dbReference type="NCBI Taxonomy" id="1069963"/>
    <lineage>
        <taxon>Bacteria</taxon>
        <taxon>Bacillati</taxon>
        <taxon>Actinomycetota</taxon>
        <taxon>Actinomycetes</taxon>
        <taxon>Micrococcales</taxon>
        <taxon>Intrasporangiaceae</taxon>
        <taxon>Janibacter</taxon>
    </lineage>
</organism>